<proteinExistence type="predicted"/>
<organism evidence="10">
    <name type="scientific">Thermogemmatispora argillosa</name>
    <dbReference type="NCBI Taxonomy" id="2045280"/>
    <lineage>
        <taxon>Bacteria</taxon>
        <taxon>Bacillati</taxon>
        <taxon>Chloroflexota</taxon>
        <taxon>Ktedonobacteria</taxon>
        <taxon>Thermogemmatisporales</taxon>
        <taxon>Thermogemmatisporaceae</taxon>
        <taxon>Thermogemmatispora</taxon>
    </lineage>
</organism>
<evidence type="ECO:0000256" key="1">
    <source>
        <dbReference type="ARBA" id="ARBA00011900"/>
    </source>
</evidence>
<dbReference type="PANTHER" id="PTHR33841">
    <property type="entry name" value="DNA METHYLTRANSFERASE YEEA-RELATED"/>
    <property type="match status" value="1"/>
</dbReference>
<keyword evidence="3" id="KW-0808">Transferase</keyword>
<evidence type="ECO:0000259" key="7">
    <source>
        <dbReference type="Pfam" id="PF07669"/>
    </source>
</evidence>
<accession>A0A455T4M0</accession>
<dbReference type="Pfam" id="PF20466">
    <property type="entry name" value="MmeI_TRD"/>
    <property type="match status" value="1"/>
</dbReference>
<dbReference type="SUPFAM" id="SSF53335">
    <property type="entry name" value="S-adenosyl-L-methionine-dependent methyltransferases"/>
    <property type="match status" value="1"/>
</dbReference>
<feature type="compositionally biased region" description="Basic residues" evidence="6">
    <location>
        <begin position="1382"/>
        <end position="1394"/>
    </location>
</feature>
<feature type="compositionally biased region" description="Basic and acidic residues" evidence="6">
    <location>
        <begin position="1395"/>
        <end position="1414"/>
    </location>
</feature>
<dbReference type="Gene3D" id="3.40.50.150">
    <property type="entry name" value="Vaccinia Virus protein VP39"/>
    <property type="match status" value="1"/>
</dbReference>
<dbReference type="REBASE" id="310665">
    <property type="entry name" value="TspA32ORF5430P"/>
</dbReference>
<evidence type="ECO:0000256" key="5">
    <source>
        <dbReference type="ARBA" id="ARBA00047942"/>
    </source>
</evidence>
<dbReference type="EMBL" id="AP019377">
    <property type="protein sequence ID" value="BBH92344.1"/>
    <property type="molecule type" value="Genomic_DNA"/>
</dbReference>
<evidence type="ECO:0000259" key="8">
    <source>
        <dbReference type="Pfam" id="PF20464"/>
    </source>
</evidence>
<feature type="domain" description="MmeI-like target recognition" evidence="9">
    <location>
        <begin position="1085"/>
        <end position="1267"/>
    </location>
</feature>
<dbReference type="Pfam" id="PF07669">
    <property type="entry name" value="Eco57I"/>
    <property type="match status" value="1"/>
</dbReference>
<dbReference type="PANTHER" id="PTHR33841:SF1">
    <property type="entry name" value="DNA METHYLTRANSFERASE A"/>
    <property type="match status" value="1"/>
</dbReference>
<protein>
    <recommendedName>
        <fullName evidence="1">site-specific DNA-methyltransferase (adenine-specific)</fullName>
        <ecNumber evidence="1">2.1.1.72</ecNumber>
    </recommendedName>
</protein>
<evidence type="ECO:0000256" key="3">
    <source>
        <dbReference type="ARBA" id="ARBA00022679"/>
    </source>
</evidence>
<name>A0A455T4M0_9CHLR</name>
<dbReference type="InterPro" id="IPR046820">
    <property type="entry name" value="MmeI_TRD"/>
</dbReference>
<dbReference type="GO" id="GO:0032259">
    <property type="term" value="P:methylation"/>
    <property type="evidence" value="ECO:0007669"/>
    <property type="project" value="UniProtKB-KW"/>
</dbReference>
<dbReference type="Pfam" id="PF20464">
    <property type="entry name" value="MmeI_N"/>
    <property type="match status" value="1"/>
</dbReference>
<dbReference type="InterPro" id="IPR046817">
    <property type="entry name" value="MmeI_N"/>
</dbReference>
<evidence type="ECO:0000256" key="6">
    <source>
        <dbReference type="SAM" id="MobiDB-lite"/>
    </source>
</evidence>
<dbReference type="InterPro" id="IPR029063">
    <property type="entry name" value="SAM-dependent_MTases_sf"/>
</dbReference>
<keyword evidence="2" id="KW-0489">Methyltransferase</keyword>
<evidence type="ECO:0000256" key="2">
    <source>
        <dbReference type="ARBA" id="ARBA00022603"/>
    </source>
</evidence>
<dbReference type="InterPro" id="IPR011639">
    <property type="entry name" value="MethylTrfase_TaqI-like_dom"/>
</dbReference>
<evidence type="ECO:0000256" key="4">
    <source>
        <dbReference type="ARBA" id="ARBA00022691"/>
    </source>
</evidence>
<comment type="catalytic activity">
    <reaction evidence="5">
        <text>a 2'-deoxyadenosine in DNA + S-adenosyl-L-methionine = an N(6)-methyl-2'-deoxyadenosine in DNA + S-adenosyl-L-homocysteine + H(+)</text>
        <dbReference type="Rhea" id="RHEA:15197"/>
        <dbReference type="Rhea" id="RHEA-COMP:12418"/>
        <dbReference type="Rhea" id="RHEA-COMP:12419"/>
        <dbReference type="ChEBI" id="CHEBI:15378"/>
        <dbReference type="ChEBI" id="CHEBI:57856"/>
        <dbReference type="ChEBI" id="CHEBI:59789"/>
        <dbReference type="ChEBI" id="CHEBI:90615"/>
        <dbReference type="ChEBI" id="CHEBI:90616"/>
        <dbReference type="EC" id="2.1.1.72"/>
    </reaction>
</comment>
<dbReference type="InterPro" id="IPR050953">
    <property type="entry name" value="N4_N6_ade-DNA_methylase"/>
</dbReference>
<dbReference type="GO" id="GO:0009007">
    <property type="term" value="F:site-specific DNA-methyltransferase (adenine-specific) activity"/>
    <property type="evidence" value="ECO:0007669"/>
    <property type="project" value="UniProtKB-EC"/>
</dbReference>
<sequence>MSVARQHAEWLSLLEISGPFLSLEVVQRVFPHGLEATQDEGEVRRALRAAYGEWASPESGWRVEPRLHELWLRFVLTEVLGWSEELLAEGERLPSALEAPVPDPTCTERLRPDLALLDPRSGRPRVLVQCWPPTQSLEKAPPKAQWRASPATRMMELLRACNVRLGLVTNGERWTLVHAPRGETTGYVTWSAPLWLEEPLTLRSFRALLSLRRLFGVPDEETLEGLLDQSAAYQQEVTTQLGYQVRRALEVLVHSLDEVDRDMERELLRSVSEERLFEATLTVMMRLVVLLSAEERGLLALGNPIYDQNYAVSTLQAQLREMADQVSEEVLERRFDAWARLLATFRLVYAGSPHPELPLPAYGSPLFDPDRFPFLEGRPEGSPWYRTWARTPRVHNRTVLHLLEALQFLEARGLDGSLERRRVSFRALDVEQLGHVYEGLLDHQVRRASEPILGLAWPRRRECELPLRVLEEKLAEGREVLLRYLHEQTKADVATLARALDAPPESWPFRLDRLRSACDNDEALFVRVRRFGGLLRTDTFGRPLVILPGSFYVTEGPERRVTGTHYTPRWLTEELVRFTLEPLVYEGVAEGRPQEEWRLRSPEEILRLRVCDFAMGSGAILVQCCRYLAEKLQEAWKEAEARYPGLPLSLRGRPLRAEEAAADPPPGALAPEEGEALLPSLADLTPEGLPRRQELDEPLPEEDEERERLALRLVAEHCLYGVDRNPLAVQMAQVSLWLVTMQFGRPLLFLGHALRCGDSLLGVRLEQLLLFSLDAEASEVPWLAELVRQALAMALERRQRIHALAERDLYAVLLKQQWQAEAEAALAVVRLGADLLVGLELQPEGERRRLSDELAPQYAVLVAGLHERWQEPLTALAEALQWEEYQRLRTRVDELLGGRRPFHWSLEFPEVFGIEPGAEVEGPWAGFDGLVSNPPFMGGKRISGPLGGDYRRYLVNRLAGGKRGNADLCAYFYLRATGLVRPGGLCGLLATNTIAQGDTREVGLEQIVARNWCIARAVSSRRWPGTASLEVAQVWLYRGAWRGPTLLDERPVSAISPFLTAGEEGHGKPYRLAANANKSFIGTYVNGRGFILQPEEAAGLLAKDPRNRAVLFPYLNGDDLNSRPDQSPSRWVINFHDWPLEQAELYPDCLRIVRERVKPQRERQNDKYGKEYWWNFLRTSPGLRDAIAGLERVLVISRVSKYMICAWQPTGIVYSEATCVIATDSDADFALLQSTIHADWARLHSSSLRMDQRYTPSDCFETFPFPEDLSGLEAIGQRYYERRQALLLAWQLGLTQLYNCFHDPDDARPELEELRALHRQMDEAVARAYGWHDLDLGHDFHQTAQGLRYTISESARREVLRRLLALNHQRHAEEVALGLSPSRKKGSGQRKSRARASDQPEREAQEGQSRRLREQPAAYQVGPLMPLAGPGERAAQDDEEEQDDDAWQAAHG</sequence>
<dbReference type="PRINTS" id="PR00507">
    <property type="entry name" value="N12N6MTFRASE"/>
</dbReference>
<feature type="region of interest" description="Disordered" evidence="6">
    <location>
        <begin position="1375"/>
        <end position="1452"/>
    </location>
</feature>
<keyword evidence="4" id="KW-0949">S-adenosyl-L-methionine</keyword>
<feature type="compositionally biased region" description="Acidic residues" evidence="6">
    <location>
        <begin position="1437"/>
        <end position="1446"/>
    </location>
</feature>
<reference evidence="10" key="1">
    <citation type="submission" date="2018-12" db="EMBL/GenBank/DDBJ databases">
        <title>Novel natural products biosynthetic potential of the class Ktedonobacteria.</title>
        <authorList>
            <person name="Zheng Y."/>
            <person name="Saitou A."/>
            <person name="Wang C.M."/>
            <person name="Toyoda A."/>
            <person name="Minakuchi Y."/>
            <person name="Sekiguchi Y."/>
            <person name="Ueda K."/>
            <person name="Takano H."/>
            <person name="Sakai Y."/>
            <person name="Yokota A."/>
            <person name="Yabe S."/>
        </authorList>
    </citation>
    <scope>NUCLEOTIDE SEQUENCE</scope>
    <source>
        <strain evidence="10">A3-2</strain>
    </source>
</reference>
<feature type="domain" description="Type II methyltransferase M.TaqI-like" evidence="7">
    <location>
        <begin position="717"/>
        <end position="996"/>
    </location>
</feature>
<evidence type="ECO:0000259" key="9">
    <source>
        <dbReference type="Pfam" id="PF20466"/>
    </source>
</evidence>
<gene>
    <name evidence="10" type="ORF">KTA_05430</name>
</gene>
<dbReference type="EC" id="2.1.1.72" evidence="1"/>
<dbReference type="GO" id="GO:0006304">
    <property type="term" value="P:DNA modification"/>
    <property type="evidence" value="ECO:0007669"/>
    <property type="project" value="InterPro"/>
</dbReference>
<evidence type="ECO:0000313" key="10">
    <source>
        <dbReference type="EMBL" id="BBH92344.1"/>
    </source>
</evidence>
<feature type="domain" description="MmeI-like N-terminal" evidence="8">
    <location>
        <begin position="138"/>
        <end position="254"/>
    </location>
</feature>